<evidence type="ECO:0000256" key="3">
    <source>
        <dbReference type="ARBA" id="ARBA00022692"/>
    </source>
</evidence>
<keyword evidence="3 7" id="KW-0812">Transmembrane</keyword>
<dbReference type="Proteomes" id="UP000238350">
    <property type="component" value="Unassembled WGS sequence"/>
</dbReference>
<feature type="transmembrane region" description="Helical" evidence="7">
    <location>
        <begin position="37"/>
        <end position="57"/>
    </location>
</feature>
<dbReference type="Pfam" id="PF01679">
    <property type="entry name" value="Pmp3"/>
    <property type="match status" value="1"/>
</dbReference>
<organism evidence="8 9">
    <name type="scientific">Wickerhamiella sorbophila</name>
    <dbReference type="NCBI Taxonomy" id="45607"/>
    <lineage>
        <taxon>Eukaryota</taxon>
        <taxon>Fungi</taxon>
        <taxon>Dikarya</taxon>
        <taxon>Ascomycota</taxon>
        <taxon>Saccharomycotina</taxon>
        <taxon>Dipodascomycetes</taxon>
        <taxon>Dipodascales</taxon>
        <taxon>Trichomonascaceae</taxon>
        <taxon>Wickerhamiella</taxon>
    </lineage>
</organism>
<dbReference type="PANTHER" id="PTHR21659">
    <property type="entry name" value="HYDROPHOBIC PROTEIN RCI2 LOW TEMPERATURE AND SALT RESPONSIVE PROTEIN LTI6 -RELATED"/>
    <property type="match status" value="1"/>
</dbReference>
<evidence type="ECO:0000256" key="1">
    <source>
        <dbReference type="ARBA" id="ARBA00004370"/>
    </source>
</evidence>
<dbReference type="InterPro" id="IPR000612">
    <property type="entry name" value="PMP3"/>
</dbReference>
<evidence type="ECO:0000256" key="6">
    <source>
        <dbReference type="SAM" id="MobiDB-lite"/>
    </source>
</evidence>
<evidence type="ECO:0000256" key="7">
    <source>
        <dbReference type="SAM" id="Phobius"/>
    </source>
</evidence>
<sequence length="98" mass="10969">MAKRNTCWDLFLIVLSIVLPPVPVAFKRGFCSADFLINIALCILGFLPGLIHAWYIIAKYPQDADIDDIEAHRSLLANEHGHGHSHNYHGHSHSQNQG</sequence>
<protein>
    <submittedName>
        <fullName evidence="8">Plasma membrane proteolipid 31</fullName>
    </submittedName>
</protein>
<dbReference type="EMBL" id="NDIQ01000022">
    <property type="protein sequence ID" value="PRT56914.1"/>
    <property type="molecule type" value="Genomic_DNA"/>
</dbReference>
<gene>
    <name evidence="8" type="ORF">B9G98_04534</name>
</gene>
<dbReference type="AlphaFoldDB" id="A0A2T0FPJ8"/>
<dbReference type="STRING" id="45607.A0A2T0FPJ8"/>
<dbReference type="GO" id="GO:0016020">
    <property type="term" value="C:membrane"/>
    <property type="evidence" value="ECO:0007669"/>
    <property type="project" value="UniProtKB-SubCell"/>
</dbReference>
<evidence type="ECO:0000313" key="8">
    <source>
        <dbReference type="EMBL" id="PRT56914.1"/>
    </source>
</evidence>
<accession>A0A2T0FPJ8</accession>
<evidence type="ECO:0000256" key="2">
    <source>
        <dbReference type="ARBA" id="ARBA00009530"/>
    </source>
</evidence>
<evidence type="ECO:0000256" key="4">
    <source>
        <dbReference type="ARBA" id="ARBA00022989"/>
    </source>
</evidence>
<reference evidence="8 9" key="1">
    <citation type="submission" date="2017-04" db="EMBL/GenBank/DDBJ databases">
        <title>Genome sequencing of [Candida] sorbophila.</title>
        <authorList>
            <person name="Ahn J.O."/>
        </authorList>
    </citation>
    <scope>NUCLEOTIDE SEQUENCE [LARGE SCALE GENOMIC DNA]</scope>
    <source>
        <strain evidence="8 9">DS02</strain>
    </source>
</reference>
<comment type="subcellular location">
    <subcellularLocation>
        <location evidence="1">Membrane</location>
    </subcellularLocation>
</comment>
<keyword evidence="5 7" id="KW-0472">Membrane</keyword>
<keyword evidence="9" id="KW-1185">Reference proteome</keyword>
<dbReference type="GeneID" id="36518282"/>
<dbReference type="OrthoDB" id="2802411at2759"/>
<feature type="region of interest" description="Disordered" evidence="6">
    <location>
        <begin position="79"/>
        <end position="98"/>
    </location>
</feature>
<name>A0A2T0FPJ8_9ASCO</name>
<evidence type="ECO:0000256" key="5">
    <source>
        <dbReference type="ARBA" id="ARBA00023136"/>
    </source>
</evidence>
<keyword evidence="4 7" id="KW-1133">Transmembrane helix</keyword>
<comment type="caution">
    <text evidence="8">The sequence shown here is derived from an EMBL/GenBank/DDBJ whole genome shotgun (WGS) entry which is preliminary data.</text>
</comment>
<evidence type="ECO:0000313" key="9">
    <source>
        <dbReference type="Proteomes" id="UP000238350"/>
    </source>
</evidence>
<proteinExistence type="inferred from homology"/>
<dbReference type="RefSeq" id="XP_024666859.1">
    <property type="nucleotide sequence ID" value="XM_024811091.1"/>
</dbReference>
<dbReference type="PANTHER" id="PTHR21659:SF57">
    <property type="entry name" value="PLASMA MEMBRANE PROTEOLIPID 31"/>
    <property type="match status" value="1"/>
</dbReference>
<feature type="compositionally biased region" description="Basic residues" evidence="6">
    <location>
        <begin position="83"/>
        <end position="92"/>
    </location>
</feature>
<comment type="similarity">
    <text evidence="2">Belongs to the UPF0057 (PMP3) family.</text>
</comment>